<dbReference type="InterPro" id="IPR011006">
    <property type="entry name" value="CheY-like_superfamily"/>
</dbReference>
<evidence type="ECO:0000256" key="8">
    <source>
        <dbReference type="SAM" id="Coils"/>
    </source>
</evidence>
<feature type="domain" description="PAS" evidence="12">
    <location>
        <begin position="926"/>
        <end position="979"/>
    </location>
</feature>
<keyword evidence="8" id="KW-0175">Coiled coil</keyword>
<accession>A0A1G9U8G2</accession>
<dbReference type="CDD" id="cd00130">
    <property type="entry name" value="PAS"/>
    <property type="match status" value="2"/>
</dbReference>
<evidence type="ECO:0000256" key="2">
    <source>
        <dbReference type="ARBA" id="ARBA00004429"/>
    </source>
</evidence>
<feature type="modified residue" description="4-aspartylphosphate" evidence="7">
    <location>
        <position position="691"/>
    </location>
</feature>
<evidence type="ECO:0000259" key="12">
    <source>
        <dbReference type="PROSITE" id="PS50112"/>
    </source>
</evidence>
<dbReference type="SUPFAM" id="SSF55781">
    <property type="entry name" value="GAF domain-like"/>
    <property type="match status" value="1"/>
</dbReference>
<dbReference type="PROSITE" id="PS50113">
    <property type="entry name" value="PAC"/>
    <property type="match status" value="1"/>
</dbReference>
<dbReference type="InterPro" id="IPR036097">
    <property type="entry name" value="HisK_dim/P_sf"/>
</dbReference>
<evidence type="ECO:0000256" key="7">
    <source>
        <dbReference type="PROSITE-ProRule" id="PRU00169"/>
    </source>
</evidence>
<dbReference type="OrthoDB" id="8552871at2"/>
<organism evidence="14 15">
    <name type="scientific">Oryzisolibacter propanilivorax</name>
    <dbReference type="NCBI Taxonomy" id="1527607"/>
    <lineage>
        <taxon>Bacteria</taxon>
        <taxon>Pseudomonadati</taxon>
        <taxon>Pseudomonadota</taxon>
        <taxon>Betaproteobacteria</taxon>
        <taxon>Burkholderiales</taxon>
        <taxon>Comamonadaceae</taxon>
        <taxon>Oryzisolibacter</taxon>
    </lineage>
</organism>
<dbReference type="InterPro" id="IPR013655">
    <property type="entry name" value="PAS_fold_3"/>
</dbReference>
<dbReference type="EC" id="2.7.13.3" evidence="3"/>
<dbReference type="Pfam" id="PF02518">
    <property type="entry name" value="HATPase_c"/>
    <property type="match status" value="2"/>
</dbReference>
<feature type="domain" description="Response regulatory" evidence="11">
    <location>
        <begin position="1445"/>
        <end position="1558"/>
    </location>
</feature>
<dbReference type="PROSITE" id="PS50112">
    <property type="entry name" value="PAS"/>
    <property type="match status" value="1"/>
</dbReference>
<dbReference type="InterPro" id="IPR001610">
    <property type="entry name" value="PAC"/>
</dbReference>
<dbReference type="InterPro" id="IPR029016">
    <property type="entry name" value="GAF-like_dom_sf"/>
</dbReference>
<dbReference type="FunFam" id="1.10.287.130:FF:000045">
    <property type="entry name" value="Two-component system sensor histidine kinase/response regulator"/>
    <property type="match status" value="1"/>
</dbReference>
<dbReference type="NCBIfam" id="TIGR00229">
    <property type="entry name" value="sensory_box"/>
    <property type="match status" value="2"/>
</dbReference>
<dbReference type="SMART" id="SM00448">
    <property type="entry name" value="REC"/>
    <property type="match status" value="3"/>
</dbReference>
<feature type="region of interest" description="Disordered" evidence="9">
    <location>
        <begin position="1405"/>
        <end position="1439"/>
    </location>
</feature>
<dbReference type="PROSITE" id="PS50109">
    <property type="entry name" value="HIS_KIN"/>
    <property type="match status" value="2"/>
</dbReference>
<dbReference type="GO" id="GO:0005886">
    <property type="term" value="C:plasma membrane"/>
    <property type="evidence" value="ECO:0007669"/>
    <property type="project" value="UniProtKB-SubCell"/>
</dbReference>
<dbReference type="InterPro" id="IPR036890">
    <property type="entry name" value="HATPase_C_sf"/>
</dbReference>
<evidence type="ECO:0000313" key="15">
    <source>
        <dbReference type="Proteomes" id="UP000198552"/>
    </source>
</evidence>
<gene>
    <name evidence="14" type="ORF">SAMN05428957_10826</name>
</gene>
<dbReference type="InterPro" id="IPR013656">
    <property type="entry name" value="PAS_4"/>
</dbReference>
<dbReference type="Gene3D" id="3.40.50.2300">
    <property type="match status" value="3"/>
</dbReference>
<evidence type="ECO:0000256" key="1">
    <source>
        <dbReference type="ARBA" id="ARBA00000085"/>
    </source>
</evidence>
<dbReference type="InterPro" id="IPR003661">
    <property type="entry name" value="HisK_dim/P_dom"/>
</dbReference>
<dbReference type="SUPFAM" id="SSF52172">
    <property type="entry name" value="CheY-like"/>
    <property type="match status" value="3"/>
</dbReference>
<evidence type="ECO:0000256" key="9">
    <source>
        <dbReference type="SAM" id="MobiDB-lite"/>
    </source>
</evidence>
<dbReference type="CDD" id="cd18161">
    <property type="entry name" value="REC_hyHK_blue-like"/>
    <property type="match status" value="1"/>
</dbReference>
<dbReference type="EMBL" id="FNHP01000008">
    <property type="protein sequence ID" value="SDM56112.1"/>
    <property type="molecule type" value="Genomic_DNA"/>
</dbReference>
<dbReference type="FunFam" id="3.30.565.10:FF:000006">
    <property type="entry name" value="Sensor histidine kinase WalK"/>
    <property type="match status" value="1"/>
</dbReference>
<evidence type="ECO:0000259" key="10">
    <source>
        <dbReference type="PROSITE" id="PS50109"/>
    </source>
</evidence>
<dbReference type="InterPro" id="IPR004358">
    <property type="entry name" value="Sig_transdc_His_kin-like_C"/>
</dbReference>
<comment type="catalytic activity">
    <reaction evidence="1">
        <text>ATP + protein L-histidine = ADP + protein N-phospho-L-histidine.</text>
        <dbReference type="EC" id="2.7.13.3"/>
    </reaction>
</comment>
<keyword evidence="5" id="KW-0808">Transferase</keyword>
<feature type="compositionally biased region" description="Low complexity" evidence="9">
    <location>
        <begin position="1408"/>
        <end position="1439"/>
    </location>
</feature>
<dbReference type="Gene3D" id="3.30.450.40">
    <property type="match status" value="1"/>
</dbReference>
<evidence type="ECO:0000256" key="3">
    <source>
        <dbReference type="ARBA" id="ARBA00012438"/>
    </source>
</evidence>
<feature type="coiled-coil region" evidence="8">
    <location>
        <begin position="323"/>
        <end position="359"/>
    </location>
</feature>
<dbReference type="Gene3D" id="3.30.565.10">
    <property type="entry name" value="Histidine kinase-like ATPase, C-terminal domain"/>
    <property type="match status" value="2"/>
</dbReference>
<evidence type="ECO:0000256" key="6">
    <source>
        <dbReference type="ARBA" id="ARBA00022777"/>
    </source>
</evidence>
<comment type="subcellular location">
    <subcellularLocation>
        <location evidence="2">Cell inner membrane</location>
        <topology evidence="2">Multi-pass membrane protein</topology>
    </subcellularLocation>
</comment>
<dbReference type="InterPro" id="IPR005467">
    <property type="entry name" value="His_kinase_dom"/>
</dbReference>
<dbReference type="Gene3D" id="3.30.450.20">
    <property type="entry name" value="PAS domain"/>
    <property type="match status" value="3"/>
</dbReference>
<dbReference type="Proteomes" id="UP000198552">
    <property type="component" value="Unassembled WGS sequence"/>
</dbReference>
<dbReference type="InterPro" id="IPR001789">
    <property type="entry name" value="Sig_transdc_resp-reg_receiver"/>
</dbReference>
<dbReference type="Pfam" id="PF00512">
    <property type="entry name" value="HisKA"/>
    <property type="match status" value="1"/>
</dbReference>
<sequence>MDRHVTPSAAQPPVNPPSFLWSGGELGALMREYDWQSSPLGPPQGWPQSLKTAVGIMLTSRQPIWIGWGAQLIYLYNDAYQSIIGARHPWALGRPISQVWREIWTEIEPMLRTAMGGVEGTYVEEQLLIMERNGYPEETYYTFSYSPIPDDDGSPGGIICANTDDTRRVIGERQLALLHELSSRVADARTREQVVQRTAAALATNARDLPFALLYLEEPGSGALALASAAGIVPGHAAAPVRIGSADEASGWPLADGLHAQQLRVVGDLAQTFRDLPTGAWGVPPSQAAVLPLGGAGALGQGGALVVGLNPYRQFDADYQGFLHLLAEQVAAALANADVYEQERQRAEALAAIDQAKTQFFTNVSHEFRTPLTLMLGPLEDSLAQAARLPEDERARVEIAHRNGLRLLKLVNALLDFSRIEAGRARAQFQPTDLSALTADLASNFRSATEQAGLRLVVDCLPLPEPVFVDREMWEKIVLNLLSNAFKFTFVGEIAVGVAVVAGAAVVTVRDTGTGVPAHELPRMFERFHRIEGARGRSFEGSGIGLALVHELVQLQGGTITVTSQEGQGTTFTVALPLGSAHLPPGHVQPAHDAGSTAVRARVYVDEALRWLPGSAPASAFTTATVDGHDPAAGMTAAGEAAHILLADDNADMRDYIGRLFAGRHRVEAVPDGQAALEALRARRPDLVITDLMMPRLDGFGLLRAIRADAQLQDLPVIALSARAGEEASVEGLDAGADDYLVKPFSPRELVARVDANLKLVRLRRQATAELQTSEQRFRALVNASFDVVYRISADWRELRQLVGRGFLTDTAQPRRDWLDDYLYPEDRPAVNAAIRQAMRDRSMYVMEHRVRRADGTPGWSAARAIPILDEDGQVLEWFGIATDITARKEAEQALQQLNATLEQRVAERTQERDRIWRVSRDMLGVADPQGVWLSVNPAWTQVLGWSEDELVGKTSEWLEHPNDRAKTRAEVGRLAEGLTTVDFENRLRARDGGYRWLSWTAVPEGGLLYCTARDVTAAHEQAEALRRAEEQLRQAQKMEAVGKLTGGVAHDFNNLLQVIGGNLQLLQRDIAGQERAEQRVRNALGGVARGSKLASQLLAFGRRQPLAPRVVHLGRLVHDMDDMLRRSLGESIDIRTEVADGLWNAFVDTVQVENALLNLAINARDAMQGHGRLTIGVGNALLDQEQAPEGGPTAPGQYVRLAVTDTGAGIPPEVIDQVFEPFFTTKPEGQGTGLGLSMVYGFVKQSGGHVHLTSQPGCGTTVSIYLPRTHEAEALVTDVDTGPAVGGTETILAVEDDEQVRATVVEMLSDLGYRVLKADSADAALAIVESGLPIDLLFTDVVMPGTLRSPELARRARERLPEIAVLFTSGYTQNAIMHAGRLDSGVELLSKPYTREQLARKVRHALRGQQQRGSAQDAAAAAPAPGREPGAATPGPAGRAAPLRVLLVEDEELIRTITADMLADLGHSVLQAGDAARALQLLEGQPVDVLITDISLPGRSGTELAAEAARRIPGLRVVFASGYDPVTVAPGAWSVPPVHLQKPYGENELTQALQAVMR</sequence>
<dbReference type="InterPro" id="IPR000700">
    <property type="entry name" value="PAS-assoc_C"/>
</dbReference>
<protein>
    <recommendedName>
        <fullName evidence="3">histidine kinase</fullName>
        <ecNumber evidence="3">2.7.13.3</ecNumber>
    </recommendedName>
</protein>
<name>A0A1G9U8G2_9BURK</name>
<keyword evidence="4 7" id="KW-0597">Phosphoprotein</keyword>
<dbReference type="Pfam" id="PF08447">
    <property type="entry name" value="PAS_3"/>
    <property type="match status" value="1"/>
</dbReference>
<dbReference type="PRINTS" id="PR00344">
    <property type="entry name" value="BCTRLSENSOR"/>
</dbReference>
<dbReference type="SMART" id="SM00091">
    <property type="entry name" value="PAS"/>
    <property type="match status" value="2"/>
</dbReference>
<feature type="domain" description="Response regulatory" evidence="11">
    <location>
        <begin position="643"/>
        <end position="758"/>
    </location>
</feature>
<keyword evidence="6 14" id="KW-0418">Kinase</keyword>
<dbReference type="GO" id="GO:0000155">
    <property type="term" value="F:phosphorelay sensor kinase activity"/>
    <property type="evidence" value="ECO:0007669"/>
    <property type="project" value="InterPro"/>
</dbReference>
<dbReference type="SUPFAM" id="SSF47384">
    <property type="entry name" value="Homodimeric domain of signal transducing histidine kinase"/>
    <property type="match status" value="2"/>
</dbReference>
<evidence type="ECO:0000259" key="13">
    <source>
        <dbReference type="PROSITE" id="PS50113"/>
    </source>
</evidence>
<reference evidence="15" key="1">
    <citation type="submission" date="2016-10" db="EMBL/GenBank/DDBJ databases">
        <authorList>
            <person name="Varghese N."/>
            <person name="Submissions S."/>
        </authorList>
    </citation>
    <scope>NUCLEOTIDE SEQUENCE [LARGE SCALE GENOMIC DNA]</scope>
    <source>
        <strain evidence="15">EPL6</strain>
    </source>
</reference>
<keyword evidence="15" id="KW-1185">Reference proteome</keyword>
<feature type="domain" description="PAC" evidence="13">
    <location>
        <begin position="845"/>
        <end position="897"/>
    </location>
</feature>
<dbReference type="Pfam" id="PF00072">
    <property type="entry name" value="Response_reg"/>
    <property type="match status" value="3"/>
</dbReference>
<dbReference type="PANTHER" id="PTHR43547:SF2">
    <property type="entry name" value="HYBRID SIGNAL TRANSDUCTION HISTIDINE KINASE C"/>
    <property type="match status" value="1"/>
</dbReference>
<evidence type="ECO:0000256" key="4">
    <source>
        <dbReference type="ARBA" id="ARBA00022553"/>
    </source>
</evidence>
<feature type="modified residue" description="4-aspartylphosphate" evidence="7">
    <location>
        <position position="1341"/>
    </location>
</feature>
<dbReference type="SMART" id="SM00086">
    <property type="entry name" value="PAC"/>
    <property type="match status" value="2"/>
</dbReference>
<dbReference type="CDD" id="cd17574">
    <property type="entry name" value="REC_OmpR"/>
    <property type="match status" value="1"/>
</dbReference>
<dbReference type="PANTHER" id="PTHR43547">
    <property type="entry name" value="TWO-COMPONENT HISTIDINE KINASE"/>
    <property type="match status" value="1"/>
</dbReference>
<feature type="domain" description="Response regulatory" evidence="11">
    <location>
        <begin position="1291"/>
        <end position="1407"/>
    </location>
</feature>
<proteinExistence type="predicted"/>
<evidence type="ECO:0000259" key="11">
    <source>
        <dbReference type="PROSITE" id="PS50110"/>
    </source>
</evidence>
<feature type="domain" description="Histidine kinase" evidence="10">
    <location>
        <begin position="363"/>
        <end position="580"/>
    </location>
</feature>
<dbReference type="SUPFAM" id="SSF55785">
    <property type="entry name" value="PYP-like sensor domain (PAS domain)"/>
    <property type="match status" value="3"/>
</dbReference>
<dbReference type="SUPFAM" id="SSF55874">
    <property type="entry name" value="ATPase domain of HSP90 chaperone/DNA topoisomerase II/histidine kinase"/>
    <property type="match status" value="2"/>
</dbReference>
<dbReference type="InterPro" id="IPR035965">
    <property type="entry name" value="PAS-like_dom_sf"/>
</dbReference>
<dbReference type="InterPro" id="IPR000014">
    <property type="entry name" value="PAS"/>
</dbReference>
<dbReference type="SMART" id="SM00388">
    <property type="entry name" value="HisKA"/>
    <property type="match status" value="2"/>
</dbReference>
<dbReference type="CDD" id="cd00082">
    <property type="entry name" value="HisKA"/>
    <property type="match status" value="2"/>
</dbReference>
<dbReference type="PROSITE" id="PS50110">
    <property type="entry name" value="RESPONSE_REGULATORY"/>
    <property type="match status" value="3"/>
</dbReference>
<dbReference type="Gene3D" id="1.10.287.130">
    <property type="match status" value="2"/>
</dbReference>
<feature type="domain" description="Histidine kinase" evidence="10">
    <location>
        <begin position="1048"/>
        <end position="1271"/>
    </location>
</feature>
<evidence type="ECO:0000256" key="5">
    <source>
        <dbReference type="ARBA" id="ARBA00022679"/>
    </source>
</evidence>
<dbReference type="Pfam" id="PF08448">
    <property type="entry name" value="PAS_4"/>
    <property type="match status" value="1"/>
</dbReference>
<dbReference type="SMART" id="SM00387">
    <property type="entry name" value="HATPase_c"/>
    <property type="match status" value="2"/>
</dbReference>
<evidence type="ECO:0000313" key="14">
    <source>
        <dbReference type="EMBL" id="SDM56112.1"/>
    </source>
</evidence>
<dbReference type="InterPro" id="IPR003594">
    <property type="entry name" value="HATPase_dom"/>
</dbReference>
<feature type="modified residue" description="4-aspartylphosphate" evidence="7">
    <location>
        <position position="1494"/>
    </location>
</feature>
<dbReference type="STRING" id="1527607.SAMN05428957_10826"/>